<dbReference type="PANTHER" id="PTHR34975">
    <property type="entry name" value="SPORE GERMINATION PROTEIN A2"/>
    <property type="match status" value="1"/>
</dbReference>
<gene>
    <name evidence="9" type="ORF">EV207_1344</name>
</gene>
<evidence type="ECO:0000256" key="4">
    <source>
        <dbReference type="ARBA" id="ARBA00022544"/>
    </source>
</evidence>
<reference evidence="9 10" key="1">
    <citation type="submission" date="2019-03" db="EMBL/GenBank/DDBJ databases">
        <title>Genomic Encyclopedia of Type Strains, Phase IV (KMG-IV): sequencing the most valuable type-strain genomes for metagenomic binning, comparative biology and taxonomic classification.</title>
        <authorList>
            <person name="Goeker M."/>
        </authorList>
    </citation>
    <scope>NUCLEOTIDE SEQUENCE [LARGE SCALE GENOMIC DNA]</scope>
    <source>
        <strain evidence="9 10">DSM 19377</strain>
    </source>
</reference>
<feature type="transmembrane region" description="Helical" evidence="8">
    <location>
        <begin position="216"/>
        <end position="241"/>
    </location>
</feature>
<dbReference type="InterPro" id="IPR004761">
    <property type="entry name" value="Spore_GerAB"/>
</dbReference>
<keyword evidence="7 8" id="KW-0472">Membrane</keyword>
<feature type="transmembrane region" description="Helical" evidence="8">
    <location>
        <begin position="302"/>
        <end position="319"/>
    </location>
</feature>
<feature type="transmembrane region" description="Helical" evidence="8">
    <location>
        <begin position="7"/>
        <end position="29"/>
    </location>
</feature>
<evidence type="ECO:0000256" key="6">
    <source>
        <dbReference type="ARBA" id="ARBA00022989"/>
    </source>
</evidence>
<keyword evidence="4" id="KW-0309">Germination</keyword>
<evidence type="ECO:0000313" key="10">
    <source>
        <dbReference type="Proteomes" id="UP000295416"/>
    </source>
</evidence>
<feature type="transmembrane region" description="Helical" evidence="8">
    <location>
        <begin position="180"/>
        <end position="204"/>
    </location>
</feature>
<dbReference type="GO" id="GO:0009847">
    <property type="term" value="P:spore germination"/>
    <property type="evidence" value="ECO:0007669"/>
    <property type="project" value="InterPro"/>
</dbReference>
<keyword evidence="3" id="KW-0813">Transport</keyword>
<feature type="transmembrane region" description="Helical" evidence="8">
    <location>
        <begin position="269"/>
        <end position="290"/>
    </location>
</feature>
<comment type="subcellular location">
    <subcellularLocation>
        <location evidence="1">Membrane</location>
        <topology evidence="1">Multi-pass membrane protein</topology>
    </subcellularLocation>
</comment>
<organism evidence="9 10">
    <name type="scientific">Scopulibacillus darangshiensis</name>
    <dbReference type="NCBI Taxonomy" id="442528"/>
    <lineage>
        <taxon>Bacteria</taxon>
        <taxon>Bacillati</taxon>
        <taxon>Bacillota</taxon>
        <taxon>Bacilli</taxon>
        <taxon>Bacillales</taxon>
        <taxon>Sporolactobacillaceae</taxon>
        <taxon>Scopulibacillus</taxon>
    </lineage>
</organism>
<feature type="transmembrane region" description="Helical" evidence="8">
    <location>
        <begin position="104"/>
        <end position="130"/>
    </location>
</feature>
<feature type="transmembrane region" description="Helical" evidence="8">
    <location>
        <begin position="77"/>
        <end position="98"/>
    </location>
</feature>
<name>A0A4R2NMD6_9BACL</name>
<comment type="similarity">
    <text evidence="2">Belongs to the amino acid-polyamine-organocation (APC) superfamily. Spore germination protein (SGP) (TC 2.A.3.9) family.</text>
</comment>
<feature type="transmembrane region" description="Helical" evidence="8">
    <location>
        <begin position="142"/>
        <end position="160"/>
    </location>
</feature>
<dbReference type="Pfam" id="PF03845">
    <property type="entry name" value="Spore_permease"/>
    <property type="match status" value="1"/>
</dbReference>
<feature type="transmembrane region" description="Helical" evidence="8">
    <location>
        <begin position="339"/>
        <end position="357"/>
    </location>
</feature>
<proteinExistence type="inferred from homology"/>
<evidence type="ECO:0000256" key="7">
    <source>
        <dbReference type="ARBA" id="ARBA00023136"/>
    </source>
</evidence>
<evidence type="ECO:0000256" key="8">
    <source>
        <dbReference type="SAM" id="Phobius"/>
    </source>
</evidence>
<dbReference type="Proteomes" id="UP000295416">
    <property type="component" value="Unassembled WGS sequence"/>
</dbReference>
<dbReference type="GO" id="GO:0016020">
    <property type="term" value="C:membrane"/>
    <property type="evidence" value="ECO:0007669"/>
    <property type="project" value="UniProtKB-SubCell"/>
</dbReference>
<dbReference type="AlphaFoldDB" id="A0A4R2NMD6"/>
<keyword evidence="5 8" id="KW-0812">Transmembrane</keyword>
<evidence type="ECO:0000256" key="2">
    <source>
        <dbReference type="ARBA" id="ARBA00007998"/>
    </source>
</evidence>
<evidence type="ECO:0000256" key="1">
    <source>
        <dbReference type="ARBA" id="ARBA00004141"/>
    </source>
</evidence>
<sequence>MKENISLWQFFVLTITFELGSAVVVGIGNDAKQDAWIAILLAALPGFLLIWMYSYLLSLLPGKNLFEIMEVAFGRKFAMGLTIAYSVYFFYLACYVLRDFVEMIGSAVLFNTPSGVVAVTLMLVIAYILYLGFEVVGRVAEIFSPYMFFFIFLLSIFVWISGNFEIKNLQPVLSEGFQPIMNAIFPQLLGFPIGEIPIIFTVLMAHTSNFKYSRKVGMYAFGTGTVILVWAAILQIAVLGVDIKLRSDFPLLSVARMVSFANFFERIDATIVFIMMFGIILKISVFSFIGLKGLEYVFRMPYRPFVFPMSMLIALFSLINSESFAEHIEKGFKILPPYFHMPFQIYIPLLIFFIVIWKKKRHRFRKGGNR</sequence>
<protein>
    <submittedName>
        <fullName evidence="9">Spore germination protein KB</fullName>
    </submittedName>
</protein>
<dbReference type="PANTHER" id="PTHR34975:SF2">
    <property type="entry name" value="SPORE GERMINATION PROTEIN A2"/>
    <property type="match status" value="1"/>
</dbReference>
<keyword evidence="6 8" id="KW-1133">Transmembrane helix</keyword>
<feature type="transmembrane region" description="Helical" evidence="8">
    <location>
        <begin position="35"/>
        <end position="56"/>
    </location>
</feature>
<accession>A0A4R2NMD6</accession>
<evidence type="ECO:0000256" key="5">
    <source>
        <dbReference type="ARBA" id="ARBA00022692"/>
    </source>
</evidence>
<dbReference type="EMBL" id="SLXK01000034">
    <property type="protein sequence ID" value="TCP22662.1"/>
    <property type="molecule type" value="Genomic_DNA"/>
</dbReference>
<keyword evidence="10" id="KW-1185">Reference proteome</keyword>
<evidence type="ECO:0000313" key="9">
    <source>
        <dbReference type="EMBL" id="TCP22662.1"/>
    </source>
</evidence>
<evidence type="ECO:0000256" key="3">
    <source>
        <dbReference type="ARBA" id="ARBA00022448"/>
    </source>
</evidence>
<comment type="caution">
    <text evidence="9">The sequence shown here is derived from an EMBL/GenBank/DDBJ whole genome shotgun (WGS) entry which is preliminary data.</text>
</comment>
<dbReference type="NCBIfam" id="TIGR00912">
    <property type="entry name" value="2A0309"/>
    <property type="match status" value="1"/>
</dbReference>